<name>A0A8E0SB75_9TREM</name>
<dbReference type="OrthoDB" id="202825at2759"/>
<dbReference type="GO" id="GO:0070740">
    <property type="term" value="F:tubulin-glutamic acid ligase activity"/>
    <property type="evidence" value="ECO:0007669"/>
    <property type="project" value="TreeGrafter"/>
</dbReference>
<dbReference type="EMBL" id="LUCM01000140">
    <property type="protein sequence ID" value="KAA0201040.1"/>
    <property type="molecule type" value="Genomic_DNA"/>
</dbReference>
<evidence type="ECO:0000313" key="4">
    <source>
        <dbReference type="EMBL" id="KAA0201040.1"/>
    </source>
</evidence>
<dbReference type="GO" id="GO:0015631">
    <property type="term" value="F:tubulin binding"/>
    <property type="evidence" value="ECO:0007669"/>
    <property type="project" value="TreeGrafter"/>
</dbReference>
<comment type="caution">
    <text evidence="4">The sequence shown here is derived from an EMBL/GenBank/DDBJ whole genome shotgun (WGS) entry which is preliminary data.</text>
</comment>
<proteinExistence type="predicted"/>
<accession>A0A8E0SB75</accession>
<dbReference type="Proteomes" id="UP000728185">
    <property type="component" value="Unassembled WGS sequence"/>
</dbReference>
<dbReference type="GO" id="GO:0036064">
    <property type="term" value="C:ciliary basal body"/>
    <property type="evidence" value="ECO:0007669"/>
    <property type="project" value="TreeGrafter"/>
</dbReference>
<evidence type="ECO:0000256" key="3">
    <source>
        <dbReference type="ARBA" id="ARBA00022840"/>
    </source>
</evidence>
<protein>
    <submittedName>
        <fullName evidence="4">Tubulin polyglutamylase TTLL11</fullName>
    </submittedName>
</protein>
<keyword evidence="3" id="KW-0067">ATP-binding</keyword>
<evidence type="ECO:0000256" key="1">
    <source>
        <dbReference type="ARBA" id="ARBA00022598"/>
    </source>
</evidence>
<dbReference type="PANTHER" id="PTHR12241">
    <property type="entry name" value="TUBULIN POLYGLUTAMYLASE"/>
    <property type="match status" value="1"/>
</dbReference>
<dbReference type="PROSITE" id="PS51221">
    <property type="entry name" value="TTL"/>
    <property type="match status" value="1"/>
</dbReference>
<sequence length="138" mass="15562">SSERKCTYIVKPDSGTQGKGIYLFQSPQFYATRPHSGEQDARGEKRRNLGVVDLEVNDETHGQNINGLHPAFDVVQRYETSPVLLFGCKTDVRIYVLIESISPLKIHVYRDGLVRLASRAYERPNKSNLGKARDLLSV</sequence>
<dbReference type="Gene3D" id="3.30.470.20">
    <property type="entry name" value="ATP-grasp fold, B domain"/>
    <property type="match status" value="1"/>
</dbReference>
<feature type="non-terminal residue" evidence="4">
    <location>
        <position position="1"/>
    </location>
</feature>
<dbReference type="InterPro" id="IPR004344">
    <property type="entry name" value="TTL/TTLL_fam"/>
</dbReference>
<keyword evidence="2" id="KW-0547">Nucleotide-binding</keyword>
<dbReference type="AlphaFoldDB" id="A0A8E0SB75"/>
<evidence type="ECO:0000313" key="5">
    <source>
        <dbReference type="Proteomes" id="UP000728185"/>
    </source>
</evidence>
<gene>
    <name evidence="4" type="ORF">FBUS_11225</name>
</gene>
<organism evidence="4 5">
    <name type="scientific">Fasciolopsis buskii</name>
    <dbReference type="NCBI Taxonomy" id="27845"/>
    <lineage>
        <taxon>Eukaryota</taxon>
        <taxon>Metazoa</taxon>
        <taxon>Spiralia</taxon>
        <taxon>Lophotrochozoa</taxon>
        <taxon>Platyhelminthes</taxon>
        <taxon>Trematoda</taxon>
        <taxon>Digenea</taxon>
        <taxon>Plagiorchiida</taxon>
        <taxon>Echinostomata</taxon>
        <taxon>Echinostomatoidea</taxon>
        <taxon>Fasciolidae</taxon>
        <taxon>Fasciolopsis</taxon>
    </lineage>
</organism>
<dbReference type="GO" id="GO:0000226">
    <property type="term" value="P:microtubule cytoskeleton organization"/>
    <property type="evidence" value="ECO:0007669"/>
    <property type="project" value="TreeGrafter"/>
</dbReference>
<keyword evidence="1" id="KW-0436">Ligase</keyword>
<reference evidence="4" key="1">
    <citation type="submission" date="2019-05" db="EMBL/GenBank/DDBJ databases">
        <title>Annotation for the trematode Fasciolopsis buski.</title>
        <authorList>
            <person name="Choi Y.-J."/>
        </authorList>
    </citation>
    <scope>NUCLEOTIDE SEQUENCE</scope>
    <source>
        <strain evidence="4">HT</strain>
        <tissue evidence="4">Whole worm</tissue>
    </source>
</reference>
<dbReference type="GO" id="GO:0005524">
    <property type="term" value="F:ATP binding"/>
    <property type="evidence" value="ECO:0007669"/>
    <property type="project" value="UniProtKB-KW"/>
</dbReference>
<dbReference type="Pfam" id="PF03133">
    <property type="entry name" value="TTL"/>
    <property type="match status" value="1"/>
</dbReference>
<keyword evidence="5" id="KW-1185">Reference proteome</keyword>
<evidence type="ECO:0000256" key="2">
    <source>
        <dbReference type="ARBA" id="ARBA00022741"/>
    </source>
</evidence>